<name>A0ABY4XGX9_9BACT</name>
<gene>
    <name evidence="3" type="ORF">NFI80_17345</name>
</gene>
<keyword evidence="1" id="KW-0732">Signal</keyword>
<evidence type="ECO:0000259" key="2">
    <source>
        <dbReference type="Pfam" id="PF22322"/>
    </source>
</evidence>
<evidence type="ECO:0000313" key="4">
    <source>
        <dbReference type="Proteomes" id="UP001055420"/>
    </source>
</evidence>
<dbReference type="InterPro" id="IPR054246">
    <property type="entry name" value="DUF6973"/>
</dbReference>
<sequence length="513" mass="55974">MQKLSLFRRIASCISFLLVFVFAFSNQSCRDDLDTKSSPEKSPAEKFLATEDRMLSYDQFLGQVKGFEDKEMYDHFRSSAEKSLRSSEKIVISFPILPSTTDSVRKLTINNHTTYTIPVYRRSHTGTVFRNIIIDSTDAGVKAYLAWYFPDKKWIQEYKKDRKRSFYGTVIMNNYDGLPSSGRPEGRANLVPVCASVMVLSSIVEHLCCHNSQHTSCGCPTGSKYYFEYQYSTVTTCIDSYIDAFGGYGGSGGGTGGGSGGGTVPNPGGGYDPCVQPKTGTGKTPCTPNTPDPGPVVVPNAAAAPLVSLAKAKGIIFTSTEIAVLNELDQPMLARITDLFSSFADKVTKNYGELMLILTGEAFNAKENEALDALADNVESFKRIMRFMYAANAYAAQKFTSTKYNAFGSTCNNCKGNAFKHALFIILNAETFSKESALTLAAGHENGQLDMDTQMDNKNNAAGVSIFDKFNGSGTAFQWADRVKEATNLGQYGLVFVKNSVLVSTSNVDPTCP</sequence>
<keyword evidence="4" id="KW-1185">Reference proteome</keyword>
<feature type="domain" description="DUF6973" evidence="2">
    <location>
        <begin position="391"/>
        <end position="487"/>
    </location>
</feature>
<protein>
    <recommendedName>
        <fullName evidence="2">DUF6973 domain-containing protein</fullName>
    </recommendedName>
</protein>
<feature type="signal peptide" evidence="1">
    <location>
        <begin position="1"/>
        <end position="30"/>
    </location>
</feature>
<accession>A0ABY4XGX9</accession>
<dbReference type="RefSeq" id="WP_235165414.1">
    <property type="nucleotide sequence ID" value="NZ_CP098805.1"/>
</dbReference>
<evidence type="ECO:0000256" key="1">
    <source>
        <dbReference type="SAM" id="SignalP"/>
    </source>
</evidence>
<dbReference type="EMBL" id="CP098805">
    <property type="protein sequence ID" value="USJ29638.1"/>
    <property type="molecule type" value="Genomic_DNA"/>
</dbReference>
<proteinExistence type="predicted"/>
<reference evidence="3" key="1">
    <citation type="submission" date="2022-06" db="EMBL/GenBank/DDBJ databases">
        <title>Novel species in genus Dyadobacter.</title>
        <authorList>
            <person name="Ma C."/>
        </authorList>
    </citation>
    <scope>NUCLEOTIDE SEQUENCE</scope>
    <source>
        <strain evidence="3">CY22</strain>
    </source>
</reference>
<dbReference type="Proteomes" id="UP001055420">
    <property type="component" value="Chromosome"/>
</dbReference>
<dbReference type="Pfam" id="PF22322">
    <property type="entry name" value="DUF6973"/>
    <property type="match status" value="1"/>
</dbReference>
<organism evidence="3 4">
    <name type="scientific">Dyadobacter chenhuakuii</name>
    <dbReference type="NCBI Taxonomy" id="2909339"/>
    <lineage>
        <taxon>Bacteria</taxon>
        <taxon>Pseudomonadati</taxon>
        <taxon>Bacteroidota</taxon>
        <taxon>Cytophagia</taxon>
        <taxon>Cytophagales</taxon>
        <taxon>Spirosomataceae</taxon>
        <taxon>Dyadobacter</taxon>
    </lineage>
</organism>
<evidence type="ECO:0000313" key="3">
    <source>
        <dbReference type="EMBL" id="USJ29638.1"/>
    </source>
</evidence>
<feature type="chain" id="PRO_5046958196" description="DUF6973 domain-containing protein" evidence="1">
    <location>
        <begin position="31"/>
        <end position="513"/>
    </location>
</feature>